<evidence type="ECO:0000256" key="1">
    <source>
        <dbReference type="SAM" id="MobiDB-lite"/>
    </source>
</evidence>
<dbReference type="STRING" id="41875.K8EIM7"/>
<name>K8EIM7_9CHLO</name>
<feature type="region of interest" description="Disordered" evidence="1">
    <location>
        <begin position="254"/>
        <end position="274"/>
    </location>
</feature>
<dbReference type="Proteomes" id="UP000198341">
    <property type="component" value="Chromosome 8"/>
</dbReference>
<accession>K8EIM7</accession>
<dbReference type="AlphaFoldDB" id="K8EIM7"/>
<feature type="compositionally biased region" description="Basic and acidic residues" evidence="1">
    <location>
        <begin position="75"/>
        <end position="98"/>
    </location>
</feature>
<feature type="compositionally biased region" description="Acidic residues" evidence="1">
    <location>
        <begin position="65"/>
        <end position="74"/>
    </location>
</feature>
<organism evidence="2 3">
    <name type="scientific">Bathycoccus prasinos</name>
    <dbReference type="NCBI Taxonomy" id="41875"/>
    <lineage>
        <taxon>Eukaryota</taxon>
        <taxon>Viridiplantae</taxon>
        <taxon>Chlorophyta</taxon>
        <taxon>Mamiellophyceae</taxon>
        <taxon>Mamiellales</taxon>
        <taxon>Bathycoccaceae</taxon>
        <taxon>Bathycoccus</taxon>
    </lineage>
</organism>
<dbReference type="PROSITE" id="PS00018">
    <property type="entry name" value="EF_HAND_1"/>
    <property type="match status" value="1"/>
</dbReference>
<protein>
    <submittedName>
        <fullName evidence="2">Uncharacterized protein</fullName>
    </submittedName>
</protein>
<sequence>MSSAKDNNNDVDDDDTIDEDEIDDWLDSDEDDEDNTKKKEEEKEETLLNAVEKQEQERERKRNEQEEEEEEDEEKREREEEREKQRREQVELEARRAAEIAAARKKQEEEEAEAKRRQFQEQEKRLREEKAKAELEATRQMEEERREREETLRKEVAGRDTEAASFEAKKSEQATIEVLDAVGERNNAHHHQPPNEFDELAQSSTVVGGLFGSFKALKSAASKTVTAMKSHEFTRQMTSDIRELSKHIAGDDVAAPSTKIPTTTELGEDDRTRQRARDEVDALEIAEKLASKTWHAIGGITNKGKKLASDVEGSIKEKGLGATAEKYGKSALFGIEKVLANATKVIAAGIEDETRANSRLAENLQEYGVFEYLDAIDVKTKDAEEKFKALDFEAANFMAKACADILSPAQSQEMGSPLKINTNQEFEEMDMHNHEAETSPVKKSGKIHAQKVAESVQRVSALLQDAMRKPDESATKKALNMIEIAESELEGVRESAIVAFTELTVFGMQQFEEVSEALSKDEIDVSRWGSTVESRAKYVETTICRVENEIRLFRNAVSTEVEALGAFSTNAGGNIPTVLEVVASLLDDIDNDLLECLDIFEDAKGMIIPAIVVSCL</sequence>
<dbReference type="RefSeq" id="XP_007511740.1">
    <property type="nucleotide sequence ID" value="XM_007511678.1"/>
</dbReference>
<keyword evidence="3" id="KW-1185">Reference proteome</keyword>
<gene>
    <name evidence="2" type="ORF">Bathy08g00020</name>
</gene>
<feature type="compositionally biased region" description="Basic and acidic residues" evidence="1">
    <location>
        <begin position="52"/>
        <end position="64"/>
    </location>
</feature>
<reference evidence="2 3" key="1">
    <citation type="submission" date="2011-10" db="EMBL/GenBank/DDBJ databases">
        <authorList>
            <person name="Genoscope - CEA"/>
        </authorList>
    </citation>
    <scope>NUCLEOTIDE SEQUENCE [LARGE SCALE GENOMIC DNA]</scope>
    <source>
        <strain evidence="2 3">RCC 1105</strain>
    </source>
</reference>
<evidence type="ECO:0000313" key="3">
    <source>
        <dbReference type="Proteomes" id="UP000198341"/>
    </source>
</evidence>
<feature type="region of interest" description="Disordered" evidence="1">
    <location>
        <begin position="1"/>
        <end position="172"/>
    </location>
</feature>
<proteinExistence type="predicted"/>
<dbReference type="eggNOG" id="ENOG502QQV3">
    <property type="taxonomic scope" value="Eukaryota"/>
</dbReference>
<dbReference type="KEGG" id="bpg:Bathy08g00020"/>
<dbReference type="InterPro" id="IPR018247">
    <property type="entry name" value="EF_Hand_1_Ca_BS"/>
</dbReference>
<dbReference type="EMBL" id="FO082271">
    <property type="protein sequence ID" value="CCO17861.1"/>
    <property type="molecule type" value="Genomic_DNA"/>
</dbReference>
<evidence type="ECO:0000313" key="2">
    <source>
        <dbReference type="EMBL" id="CCO17861.1"/>
    </source>
</evidence>
<feature type="compositionally biased region" description="Basic and acidic residues" evidence="1">
    <location>
        <begin position="105"/>
        <end position="172"/>
    </location>
</feature>
<dbReference type="GeneID" id="19013981"/>
<feature type="compositionally biased region" description="Acidic residues" evidence="1">
    <location>
        <begin position="9"/>
        <end position="34"/>
    </location>
</feature>